<sequence>MTDTKQQFIADLQREDDVGLVLRGHLHIEHQLIELISVLLPYAERCDWGKVSYRAKVELAHGYGLPADLKDLLERIGSIRNDFAHTLTASLSKQSALDLYNSLSARLRDGLKGSYQAMGIGQLTSPSSLEPRDLITLILLNARQATKAAVNRLRDGKS</sequence>
<accession>A0ABS7TGX9</accession>
<organism evidence="1 2">
    <name type="scientific">Thermomonas beijingensis</name>
    <dbReference type="NCBI Taxonomy" id="2872701"/>
    <lineage>
        <taxon>Bacteria</taxon>
        <taxon>Pseudomonadati</taxon>
        <taxon>Pseudomonadota</taxon>
        <taxon>Gammaproteobacteria</taxon>
        <taxon>Lysobacterales</taxon>
        <taxon>Lysobacteraceae</taxon>
        <taxon>Thermomonas</taxon>
    </lineage>
</organism>
<dbReference type="Proteomes" id="UP001430290">
    <property type="component" value="Unassembled WGS sequence"/>
</dbReference>
<gene>
    <name evidence="1" type="ORF">K7B09_12440</name>
</gene>
<protein>
    <submittedName>
        <fullName evidence="1">Uncharacterized protein</fullName>
    </submittedName>
</protein>
<evidence type="ECO:0000313" key="1">
    <source>
        <dbReference type="EMBL" id="MBZ4187129.1"/>
    </source>
</evidence>
<keyword evidence="2" id="KW-1185">Reference proteome</keyword>
<dbReference type="EMBL" id="JAIQDJ010000012">
    <property type="protein sequence ID" value="MBZ4187129.1"/>
    <property type="molecule type" value="Genomic_DNA"/>
</dbReference>
<comment type="caution">
    <text evidence="1">The sequence shown here is derived from an EMBL/GenBank/DDBJ whole genome shotgun (WGS) entry which is preliminary data.</text>
</comment>
<reference evidence="1" key="1">
    <citation type="submission" date="2021-09" db="EMBL/GenBank/DDBJ databases">
        <authorList>
            <person name="Wu T."/>
            <person name="Guo S.Z."/>
        </authorList>
    </citation>
    <scope>NUCLEOTIDE SEQUENCE</scope>
    <source>
        <strain evidence="1">RSS-23</strain>
    </source>
</reference>
<dbReference type="RefSeq" id="WP_223629798.1">
    <property type="nucleotide sequence ID" value="NZ_JAIQDJ010000012.1"/>
</dbReference>
<evidence type="ECO:0000313" key="2">
    <source>
        <dbReference type="Proteomes" id="UP001430290"/>
    </source>
</evidence>
<proteinExistence type="predicted"/>
<name>A0ABS7TGX9_9GAMM</name>